<dbReference type="Proteomes" id="UP000193427">
    <property type="component" value="Chromosome"/>
</dbReference>
<reference evidence="4 5" key="1">
    <citation type="submission" date="2016-04" db="EMBL/GenBank/DDBJ databases">
        <title>Complete genome sequence of natural rubber-degrading, novel Gram-negative bacterium, Rhizobacter gummiphilus strain NS21.</title>
        <authorList>
            <person name="Tabata M."/>
            <person name="Kasai D."/>
            <person name="Fukuda M."/>
        </authorList>
    </citation>
    <scope>NUCLEOTIDE SEQUENCE [LARGE SCALE GENOMIC DNA]</scope>
    <source>
        <strain evidence="4 5">NS21</strain>
    </source>
</reference>
<evidence type="ECO:0000259" key="3">
    <source>
        <dbReference type="Pfam" id="PF00881"/>
    </source>
</evidence>
<dbReference type="STRING" id="946333.A4W93_15220"/>
<dbReference type="SUPFAM" id="SSF55469">
    <property type="entry name" value="FMN-dependent nitroreductase-like"/>
    <property type="match status" value="1"/>
</dbReference>
<dbReference type="PANTHER" id="PTHR43673">
    <property type="entry name" value="NAD(P)H NITROREDUCTASE YDGI-RELATED"/>
    <property type="match status" value="1"/>
</dbReference>
<dbReference type="InterPro" id="IPR029479">
    <property type="entry name" value="Nitroreductase"/>
</dbReference>
<gene>
    <name evidence="4" type="ORF">A4W93_15220</name>
</gene>
<dbReference type="CDD" id="cd02138">
    <property type="entry name" value="TdsD-like"/>
    <property type="match status" value="1"/>
</dbReference>
<dbReference type="RefSeq" id="WP_085751421.1">
    <property type="nucleotide sequence ID" value="NZ_BSPR01000004.1"/>
</dbReference>
<protein>
    <submittedName>
        <fullName evidence="4">NADH dehydrogenase</fullName>
    </submittedName>
</protein>
<dbReference type="OrthoDB" id="9802510at2"/>
<dbReference type="KEGG" id="rgu:A4W93_15220"/>
<dbReference type="EMBL" id="CP015118">
    <property type="protein sequence ID" value="ARN21136.1"/>
    <property type="molecule type" value="Genomic_DNA"/>
</dbReference>
<feature type="domain" description="Nitroreductase" evidence="3">
    <location>
        <begin position="20"/>
        <end position="165"/>
    </location>
</feature>
<evidence type="ECO:0000313" key="5">
    <source>
        <dbReference type="Proteomes" id="UP000193427"/>
    </source>
</evidence>
<evidence type="ECO:0000256" key="2">
    <source>
        <dbReference type="ARBA" id="ARBA00023002"/>
    </source>
</evidence>
<organism evidence="4 5">
    <name type="scientific">Piscinibacter gummiphilus</name>
    <dbReference type="NCBI Taxonomy" id="946333"/>
    <lineage>
        <taxon>Bacteria</taxon>
        <taxon>Pseudomonadati</taxon>
        <taxon>Pseudomonadota</taxon>
        <taxon>Betaproteobacteria</taxon>
        <taxon>Burkholderiales</taxon>
        <taxon>Sphaerotilaceae</taxon>
        <taxon>Piscinibacter</taxon>
    </lineage>
</organism>
<proteinExistence type="inferred from homology"/>
<sequence length="201" mass="21909">MTASSSPREPGHPIDPLFTRRWSPRAFTGEAIDPATLQSFFEAARWAPSAFNAQPWRFVFARRDTEAWAPIFEALLPFNQAWATRASALVVVLSRTVWLPPGKTELAPVVSHSFDAGAAWASLAFQATLAGWHVHGVGGFDRDVMRSNLGVPADYALEAVVAIGKQADKSVLSESLQAREVPSPRRPLSELVAEGHFAFDA</sequence>
<name>A0A1W6LA73_9BURK</name>
<evidence type="ECO:0000313" key="4">
    <source>
        <dbReference type="EMBL" id="ARN21136.1"/>
    </source>
</evidence>
<dbReference type="PANTHER" id="PTHR43673:SF10">
    <property type="entry name" value="NADH DEHYDROGENASE_NAD(P)H NITROREDUCTASE XCC3605-RELATED"/>
    <property type="match status" value="1"/>
</dbReference>
<evidence type="ECO:0000256" key="1">
    <source>
        <dbReference type="ARBA" id="ARBA00007118"/>
    </source>
</evidence>
<dbReference type="Pfam" id="PF00881">
    <property type="entry name" value="Nitroreductase"/>
    <property type="match status" value="1"/>
</dbReference>
<dbReference type="AlphaFoldDB" id="A0A1W6LA73"/>
<dbReference type="InterPro" id="IPR000415">
    <property type="entry name" value="Nitroreductase-like"/>
</dbReference>
<keyword evidence="5" id="KW-1185">Reference proteome</keyword>
<comment type="similarity">
    <text evidence="1">Belongs to the nitroreductase family.</text>
</comment>
<dbReference type="Gene3D" id="3.40.109.10">
    <property type="entry name" value="NADH Oxidase"/>
    <property type="match status" value="1"/>
</dbReference>
<keyword evidence="2" id="KW-0560">Oxidoreductase</keyword>
<dbReference type="GO" id="GO:0016491">
    <property type="term" value="F:oxidoreductase activity"/>
    <property type="evidence" value="ECO:0007669"/>
    <property type="project" value="UniProtKB-KW"/>
</dbReference>
<accession>A0A1W6LA73</accession>